<dbReference type="Pfam" id="PF03969">
    <property type="entry name" value="AFG1_ATPase"/>
    <property type="match status" value="1"/>
</dbReference>
<name>E0VQ66_PEDHC</name>
<sequence length="440" mass="51167">MVLERSHKLLKYKNFLNKSRESNRLLYHLWFLISKSRFHDGPAYVVKEKISNGQIKPDPNQLIVINKLQELYENLKHYSPGKIKNLRPPKGVYIHGSVGAGKTMLMDIFYESVKGFYKRRVHFNDFMTDVHARIHQLKKKEHKSTSSLSQIYRNKSFDPIRPVAKQLVSHAWLLCFDEFQVTDIADAMILKRIFTEMFNYGMVMVATSNRAPDDLYKNGLQRVNFLPFIPILKKHCDVIEIFGKDFRLSIAGDKQERYLINKEPGTQMIMDNAFKELCQKQNKGVEPKEITVLGHSVVFPNTCGEVLYASFEELCERPLASADYIRIAKEFKTILIKDVPKMDLTERNQARRFIHLIDTLYDNKVKIMMSAADEPKNLFSVSNKNSVNEDYSRLVMDDLNLENDTENSKASLFSGSEEVFAFKRTVSRIKEMCSNLYWNT</sequence>
<protein>
    <submittedName>
        <fullName evidence="4 5">ATPase n2b, putative</fullName>
    </submittedName>
</protein>
<dbReference type="PANTHER" id="PTHR12169">
    <property type="entry name" value="ATPASE N2B"/>
    <property type="match status" value="1"/>
</dbReference>
<dbReference type="InterPro" id="IPR005654">
    <property type="entry name" value="ATPase_AFG1-like"/>
</dbReference>
<dbReference type="GeneID" id="8233640"/>
<dbReference type="VEuPathDB" id="VectorBase:PHUM372280"/>
<evidence type="ECO:0000256" key="2">
    <source>
        <dbReference type="ARBA" id="ARBA00022741"/>
    </source>
</evidence>
<reference evidence="4" key="2">
    <citation type="submission" date="2007-04" db="EMBL/GenBank/DDBJ databases">
        <title>The genome of the human body louse.</title>
        <authorList>
            <consortium name="The Human Body Louse Genome Consortium"/>
            <person name="Kirkness E."/>
            <person name="Walenz B."/>
            <person name="Hass B."/>
            <person name="Bruggner R."/>
            <person name="Strausberg R."/>
        </authorList>
    </citation>
    <scope>NUCLEOTIDE SEQUENCE</scope>
    <source>
        <strain evidence="4">USDA</strain>
    </source>
</reference>
<dbReference type="SUPFAM" id="SSF52540">
    <property type="entry name" value="P-loop containing nucleoside triphosphate hydrolases"/>
    <property type="match status" value="1"/>
</dbReference>
<evidence type="ECO:0000256" key="1">
    <source>
        <dbReference type="ARBA" id="ARBA00010322"/>
    </source>
</evidence>
<keyword evidence="6" id="KW-1185">Reference proteome</keyword>
<dbReference type="OMA" id="FDEMQIT"/>
<dbReference type="CTD" id="8233640"/>
<organism>
    <name type="scientific">Pediculus humanus subsp. corporis</name>
    <name type="common">Body louse</name>
    <dbReference type="NCBI Taxonomy" id="121224"/>
    <lineage>
        <taxon>Eukaryota</taxon>
        <taxon>Metazoa</taxon>
        <taxon>Ecdysozoa</taxon>
        <taxon>Arthropoda</taxon>
        <taxon>Hexapoda</taxon>
        <taxon>Insecta</taxon>
        <taxon>Pterygota</taxon>
        <taxon>Neoptera</taxon>
        <taxon>Paraneoptera</taxon>
        <taxon>Psocodea</taxon>
        <taxon>Troctomorpha</taxon>
        <taxon>Phthiraptera</taxon>
        <taxon>Anoplura</taxon>
        <taxon>Pediculidae</taxon>
        <taxon>Pediculus</taxon>
    </lineage>
</organism>
<dbReference type="InterPro" id="IPR027417">
    <property type="entry name" value="P-loop_NTPase"/>
</dbReference>
<dbReference type="RefSeq" id="XP_002428260.1">
    <property type="nucleotide sequence ID" value="XM_002428215.1"/>
</dbReference>
<evidence type="ECO:0000256" key="3">
    <source>
        <dbReference type="ARBA" id="ARBA00022840"/>
    </source>
</evidence>
<dbReference type="Gene3D" id="3.40.50.300">
    <property type="entry name" value="P-loop containing nucleotide triphosphate hydrolases"/>
    <property type="match status" value="1"/>
</dbReference>
<dbReference type="GO" id="GO:0005739">
    <property type="term" value="C:mitochondrion"/>
    <property type="evidence" value="ECO:0007669"/>
    <property type="project" value="TreeGrafter"/>
</dbReference>
<dbReference type="HOGENOM" id="CLU_008681_3_0_1"/>
<dbReference type="EMBL" id="AAZO01004336">
    <property type="status" value="NOT_ANNOTATED_CDS"/>
    <property type="molecule type" value="Genomic_DNA"/>
</dbReference>
<accession>E0VQ66</accession>
<dbReference type="InParanoid" id="E0VQ66"/>
<proteinExistence type="inferred from homology"/>
<evidence type="ECO:0000313" key="5">
    <source>
        <dbReference type="EnsemblMetazoa" id="PHUM372280-PA"/>
    </source>
</evidence>
<comment type="similarity">
    <text evidence="1">Belongs to the AFG1 ATPase family.</text>
</comment>
<dbReference type="OrthoDB" id="548867at2759"/>
<dbReference type="STRING" id="121224.E0VQ66"/>
<keyword evidence="2" id="KW-0547">Nucleotide-binding</keyword>
<reference evidence="4" key="1">
    <citation type="submission" date="2007-04" db="EMBL/GenBank/DDBJ databases">
        <title>Annotation of Pediculus humanus corporis strain USDA.</title>
        <authorList>
            <person name="Kirkness E."/>
            <person name="Hannick L."/>
            <person name="Hass B."/>
            <person name="Bruggner R."/>
            <person name="Lawson D."/>
            <person name="Bidwell S."/>
            <person name="Joardar V."/>
            <person name="Caler E."/>
            <person name="Walenz B."/>
            <person name="Inman J."/>
            <person name="Schobel S."/>
            <person name="Galinsky K."/>
            <person name="Amedeo P."/>
            <person name="Strausberg R."/>
        </authorList>
    </citation>
    <scope>NUCLEOTIDE SEQUENCE</scope>
    <source>
        <strain evidence="4">USDA</strain>
    </source>
</reference>
<dbReference type="KEGG" id="phu:Phum_PHUM372280"/>
<evidence type="ECO:0000313" key="4">
    <source>
        <dbReference type="EMBL" id="EEB15522.1"/>
    </source>
</evidence>
<dbReference type="EMBL" id="DS235389">
    <property type="protein sequence ID" value="EEB15522.1"/>
    <property type="molecule type" value="Genomic_DNA"/>
</dbReference>
<dbReference type="GO" id="GO:0005524">
    <property type="term" value="F:ATP binding"/>
    <property type="evidence" value="ECO:0007669"/>
    <property type="project" value="UniProtKB-KW"/>
</dbReference>
<dbReference type="AlphaFoldDB" id="E0VQ66"/>
<dbReference type="GO" id="GO:0016887">
    <property type="term" value="F:ATP hydrolysis activity"/>
    <property type="evidence" value="ECO:0007669"/>
    <property type="project" value="InterPro"/>
</dbReference>
<dbReference type="eggNOG" id="KOG2383">
    <property type="taxonomic scope" value="Eukaryota"/>
</dbReference>
<dbReference type="EnsemblMetazoa" id="PHUM372280-RA">
    <property type="protein sequence ID" value="PHUM372280-PA"/>
    <property type="gene ID" value="PHUM372280"/>
</dbReference>
<keyword evidence="3" id="KW-0067">ATP-binding</keyword>
<dbReference type="NCBIfam" id="NF040713">
    <property type="entry name" value="ZapE"/>
    <property type="match status" value="1"/>
</dbReference>
<dbReference type="PANTHER" id="PTHR12169:SF6">
    <property type="entry name" value="AFG1-LIKE ATPASE"/>
    <property type="match status" value="1"/>
</dbReference>
<evidence type="ECO:0000313" key="6">
    <source>
        <dbReference type="Proteomes" id="UP000009046"/>
    </source>
</evidence>
<reference evidence="5" key="3">
    <citation type="submission" date="2021-02" db="UniProtKB">
        <authorList>
            <consortium name="EnsemblMetazoa"/>
        </authorList>
    </citation>
    <scope>IDENTIFICATION</scope>
    <source>
        <strain evidence="5">USDA</strain>
    </source>
</reference>
<dbReference type="Proteomes" id="UP000009046">
    <property type="component" value="Unassembled WGS sequence"/>
</dbReference>
<gene>
    <name evidence="5" type="primary">8233640</name>
    <name evidence="4" type="ORF">Phum_PHUM372280</name>
</gene>